<evidence type="ECO:0000256" key="5">
    <source>
        <dbReference type="ARBA" id="ARBA00022840"/>
    </source>
</evidence>
<sequence>MEEGQPKAGETPEFTPTMKAPPQIPNFPELEEEVLAHWKKIDAFETQQKISKDKKEFIFLDGPPFATGMPHYGHLLAGTIKDVVCRFWQQNGYNVPRRFGWDTHGLPVEHEIDKKLGITSPSQVEEMGIAKYNAECRSIVMRYSHEWRAIVERMGRWIDFDNDYKTLNPSFMESVWWGIKELASPERNLLYRGVKVMPYSTGCCTPLSNFEAKQVYQDVHDPAIVISFPIIGDELKGEFLAWTTTPWTLPSNLALCVHPDFEYVYVKDEARDDRVFVMCKSRLCVKVMPYSTGCCTPLSNIEAKQVYQDVHDPAIVISFPIIGDELKGEFLAWTTTPWTLPSNLALCVHPDFEYVYVKDEARDDRVFVMCKSRLCMLYPKPKKGKKVTKLPYTILKTVKGSDLKGLKYVPLYDYFCEFASKHGCHSVVCDTYVTDDSGTGIVHVAPFFGEDDYRVCHSNKLIIPGGDVVCPLDPKGCFTPEVTDFAGMYVKDADAPIMADLKERGRLLKKEMYKHSYPFCYRSDTPLLYRAIPSWFVRVTEIKEQLIANNLKSKWVPAFVQEKRFHNWLKDARDWAISRNRFWGTPLPIWESPEDGYYIVIGSIAELEEKAELEKGSVTDIHRDKIDHITIADPRGPKEDGTERPALKRVPYVADCWLESGSMPFAQKHYPFECKEEFEKGGSADFIAEGLDQTRGWFYTLLVMSTALFGRHPAHNVIVNGLILAADGKKMSKRLKNYPDPSEIMSRIGADPLRLFLTNSPAVHAEPLSFKETGVREVVRDVLLPWFNAYRFLVQNVTMYESKHGKAFEPRLMFGEKKEEEKALEDEGIVTSCPVFVPKRHSVMDSWIVAELGQLVQFVLDEMKMYHLHTVLPVLVQFINSLTNWYVRLNRNRLKGIKSDVSFGTPECEKKLVVDDQFEALETLYYVLFQLVRLMSPYTPFFAESVYSNLVRCLPKDSPLSAESVHFLDIPRSPVTTPDQKLLSLIHSMQKAIELGRCVRDKVGIGLKTPLSKVVVVHPDAEVLDECLRMKELIKKELFVFDLEVSSEISKFALIQLTPNYAVLGKKFGREMKKIMAELKKVPAEDILVFRKTGRITIGEYNLTDEELSVEVSPRSLAGMETHTDGTMIVALHTDVTDELRDIGALRHFVGKVQQLRKEANLEPSQSVVVCVSGKDVGFVQKNEQSIAQQMRRGILEFGVGVGEELIKDEVAFGPYTVSVVLKG</sequence>
<dbReference type="PROSITE" id="PS00178">
    <property type="entry name" value="AA_TRNA_LIGASE_I"/>
    <property type="match status" value="1"/>
</dbReference>
<dbReference type="CDD" id="cd00818">
    <property type="entry name" value="IleRS_core"/>
    <property type="match status" value="1"/>
</dbReference>
<dbReference type="Gene3D" id="3.40.50.620">
    <property type="entry name" value="HUPs"/>
    <property type="match status" value="2"/>
</dbReference>
<feature type="domain" description="Methionyl/Valyl/Leucyl/Isoleucyl-tRNA synthetase anticodon-binding" evidence="13">
    <location>
        <begin position="845"/>
        <end position="1014"/>
    </location>
</feature>
<evidence type="ECO:0000256" key="9">
    <source>
        <dbReference type="ARBA" id="ARBA00048359"/>
    </source>
</evidence>
<comment type="similarity">
    <text evidence="1 10">Belongs to the class-I aminoacyl-tRNA synthetase family.</text>
</comment>
<keyword evidence="6 10" id="KW-0648">Protein biosynthesis</keyword>
<evidence type="ECO:0000256" key="1">
    <source>
        <dbReference type="ARBA" id="ARBA00005594"/>
    </source>
</evidence>
<evidence type="ECO:0000256" key="10">
    <source>
        <dbReference type="RuleBase" id="RU363035"/>
    </source>
</evidence>
<keyword evidence="3 10" id="KW-0436">Ligase</keyword>
<reference evidence="14" key="1">
    <citation type="submission" date="2022-03" db="EMBL/GenBank/DDBJ databases">
        <title>Draft genome sequence of Aduncisulcus paluster, a free-living microaerophilic Fornicata.</title>
        <authorList>
            <person name="Yuyama I."/>
            <person name="Kume K."/>
            <person name="Tamura T."/>
            <person name="Inagaki Y."/>
            <person name="Hashimoto T."/>
        </authorList>
    </citation>
    <scope>NUCLEOTIDE SEQUENCE</scope>
    <source>
        <strain evidence="14">NY0171</strain>
    </source>
</reference>
<keyword evidence="7 10" id="KW-0030">Aminoacyl-tRNA synthetase</keyword>
<dbReference type="Pfam" id="PF19302">
    <property type="entry name" value="DUF5915"/>
    <property type="match status" value="1"/>
</dbReference>
<dbReference type="InterPro" id="IPR001412">
    <property type="entry name" value="aa-tRNA-synth_I_CS"/>
</dbReference>
<dbReference type="Gene3D" id="1.10.730.10">
    <property type="entry name" value="Isoleucyl-tRNA Synthetase, Domain 1"/>
    <property type="match status" value="1"/>
</dbReference>
<name>A0ABQ5KSX5_9EUKA</name>
<dbReference type="PRINTS" id="PR00984">
    <property type="entry name" value="TRNASYNTHILE"/>
</dbReference>
<dbReference type="InterPro" id="IPR014729">
    <property type="entry name" value="Rossmann-like_a/b/a_fold"/>
</dbReference>
<dbReference type="InterPro" id="IPR033709">
    <property type="entry name" value="Anticodon_Ile_ABEc"/>
</dbReference>
<evidence type="ECO:0000256" key="8">
    <source>
        <dbReference type="ARBA" id="ARBA00032665"/>
    </source>
</evidence>
<accession>A0ABQ5KSX5</accession>
<dbReference type="EMBL" id="BQXS01011018">
    <property type="protein sequence ID" value="GKT35572.1"/>
    <property type="molecule type" value="Genomic_DNA"/>
</dbReference>
<keyword evidence="5 10" id="KW-0067">ATP-binding</keyword>
<dbReference type="InterPro" id="IPR009008">
    <property type="entry name" value="Val/Leu/Ile-tRNA-synth_edit"/>
</dbReference>
<evidence type="ECO:0000313" key="15">
    <source>
        <dbReference type="Proteomes" id="UP001057375"/>
    </source>
</evidence>
<dbReference type="InterPro" id="IPR023586">
    <property type="entry name" value="Ile-tRNA-ligase_type2"/>
</dbReference>
<evidence type="ECO:0000256" key="4">
    <source>
        <dbReference type="ARBA" id="ARBA00022741"/>
    </source>
</evidence>
<dbReference type="InterPro" id="IPR002300">
    <property type="entry name" value="aa-tRNA-synth_Ia"/>
</dbReference>
<dbReference type="EC" id="6.1.1.5" evidence="2"/>
<evidence type="ECO:0000256" key="3">
    <source>
        <dbReference type="ARBA" id="ARBA00022598"/>
    </source>
</evidence>
<dbReference type="Gene3D" id="3.90.740.10">
    <property type="entry name" value="Valyl/Leucyl/Isoleucyl-tRNA synthetase, editing domain"/>
    <property type="match status" value="2"/>
</dbReference>
<evidence type="ECO:0000256" key="2">
    <source>
        <dbReference type="ARBA" id="ARBA00013165"/>
    </source>
</evidence>
<evidence type="ECO:0000256" key="7">
    <source>
        <dbReference type="ARBA" id="ARBA00023146"/>
    </source>
</evidence>
<feature type="domain" description="Aminoacyl-tRNA synthetase class Ia" evidence="12">
    <location>
        <begin position="285"/>
        <end position="766"/>
    </location>
</feature>
<evidence type="ECO:0000256" key="11">
    <source>
        <dbReference type="SAM" id="MobiDB-lite"/>
    </source>
</evidence>
<evidence type="ECO:0000256" key="6">
    <source>
        <dbReference type="ARBA" id="ARBA00022917"/>
    </source>
</evidence>
<proteinExistence type="inferred from homology"/>
<dbReference type="InterPro" id="IPR002301">
    <property type="entry name" value="Ile-tRNA-ligase"/>
</dbReference>
<comment type="caution">
    <text evidence="14">The sequence shown here is derived from an EMBL/GenBank/DDBJ whole genome shotgun (WGS) entry which is preliminary data.</text>
</comment>
<comment type="catalytic activity">
    <reaction evidence="9">
        <text>tRNA(Ile) + L-isoleucine + ATP = L-isoleucyl-tRNA(Ile) + AMP + diphosphate</text>
        <dbReference type="Rhea" id="RHEA:11060"/>
        <dbReference type="Rhea" id="RHEA-COMP:9666"/>
        <dbReference type="Rhea" id="RHEA-COMP:9695"/>
        <dbReference type="ChEBI" id="CHEBI:30616"/>
        <dbReference type="ChEBI" id="CHEBI:33019"/>
        <dbReference type="ChEBI" id="CHEBI:58045"/>
        <dbReference type="ChEBI" id="CHEBI:78442"/>
        <dbReference type="ChEBI" id="CHEBI:78528"/>
        <dbReference type="ChEBI" id="CHEBI:456215"/>
        <dbReference type="EC" id="6.1.1.5"/>
    </reaction>
</comment>
<organism evidence="14 15">
    <name type="scientific">Aduncisulcus paluster</name>
    <dbReference type="NCBI Taxonomy" id="2918883"/>
    <lineage>
        <taxon>Eukaryota</taxon>
        <taxon>Metamonada</taxon>
        <taxon>Carpediemonas-like organisms</taxon>
        <taxon>Aduncisulcus</taxon>
    </lineage>
</organism>
<dbReference type="SUPFAM" id="SSF50677">
    <property type="entry name" value="ValRS/IleRS/LeuRS editing domain"/>
    <property type="match status" value="2"/>
</dbReference>
<dbReference type="PANTHER" id="PTHR42780:SF1">
    <property type="entry name" value="ISOLEUCINE--TRNA LIGASE, CYTOPLASMIC"/>
    <property type="match status" value="1"/>
</dbReference>
<keyword evidence="4 10" id="KW-0547">Nucleotide-binding</keyword>
<protein>
    <recommendedName>
        <fullName evidence="2">isoleucine--tRNA ligase</fullName>
        <ecNumber evidence="2">6.1.1.5</ecNumber>
    </recommendedName>
    <alternativeName>
        <fullName evidence="8">Isoleucyl-tRNA synthetase</fullName>
    </alternativeName>
</protein>
<dbReference type="InterPro" id="IPR009080">
    <property type="entry name" value="tRNAsynth_Ia_anticodon-bd"/>
</dbReference>
<gene>
    <name evidence="14" type="ORF">ADUPG1_008706</name>
</gene>
<dbReference type="InterPro" id="IPR013155">
    <property type="entry name" value="M/V/L/I-tRNA-synth_anticd-bd"/>
</dbReference>
<dbReference type="CDD" id="cd07961">
    <property type="entry name" value="Anticodon_Ia_Ile_ABEc"/>
    <property type="match status" value="1"/>
</dbReference>
<dbReference type="SUPFAM" id="SSF52374">
    <property type="entry name" value="Nucleotidylyl transferase"/>
    <property type="match status" value="1"/>
</dbReference>
<dbReference type="Proteomes" id="UP001057375">
    <property type="component" value="Unassembled WGS sequence"/>
</dbReference>
<evidence type="ECO:0000259" key="13">
    <source>
        <dbReference type="Pfam" id="PF08264"/>
    </source>
</evidence>
<dbReference type="PANTHER" id="PTHR42780">
    <property type="entry name" value="SOLEUCYL-TRNA SYNTHETASE"/>
    <property type="match status" value="1"/>
</dbReference>
<dbReference type="SUPFAM" id="SSF47323">
    <property type="entry name" value="Anticodon-binding domain of a subclass of class I aminoacyl-tRNA synthetases"/>
    <property type="match status" value="1"/>
</dbReference>
<evidence type="ECO:0000259" key="12">
    <source>
        <dbReference type="Pfam" id="PF00133"/>
    </source>
</evidence>
<feature type="domain" description="Aminoacyl-tRNA synthetase class Ia" evidence="12">
    <location>
        <begin position="34"/>
        <end position="228"/>
    </location>
</feature>
<feature type="region of interest" description="Disordered" evidence="11">
    <location>
        <begin position="1"/>
        <end position="22"/>
    </location>
</feature>
<evidence type="ECO:0000313" key="14">
    <source>
        <dbReference type="EMBL" id="GKT35572.1"/>
    </source>
</evidence>
<keyword evidence="15" id="KW-1185">Reference proteome</keyword>
<dbReference type="Pfam" id="PF08264">
    <property type="entry name" value="Anticodon_1"/>
    <property type="match status" value="1"/>
</dbReference>
<dbReference type="GO" id="GO:0016874">
    <property type="term" value="F:ligase activity"/>
    <property type="evidence" value="ECO:0007669"/>
    <property type="project" value="UniProtKB-KW"/>
</dbReference>
<dbReference type="Pfam" id="PF00133">
    <property type="entry name" value="tRNA-synt_1"/>
    <property type="match status" value="2"/>
</dbReference>